<dbReference type="eggNOG" id="KOG3085">
    <property type="taxonomic scope" value="Eukaryota"/>
</dbReference>
<dbReference type="EMBL" id="FO082270">
    <property type="protein sequence ID" value="CCO66526.1"/>
    <property type="molecule type" value="Genomic_DNA"/>
</dbReference>
<dbReference type="KEGG" id="bpg:Bathy09g01660"/>
<reference evidence="4 5" key="1">
    <citation type="submission" date="2011-10" db="EMBL/GenBank/DDBJ databases">
        <authorList>
            <person name="Genoscope - CEA"/>
        </authorList>
    </citation>
    <scope>NUCLEOTIDE SEQUENCE [LARGE SCALE GENOMIC DNA]</scope>
    <source>
        <strain evidence="4 5">RCC 1105</strain>
    </source>
</reference>
<feature type="binding site" evidence="2">
    <location>
        <position position="250"/>
    </location>
    <ligand>
        <name>Mg(2+)</name>
        <dbReference type="ChEBI" id="CHEBI:18420"/>
        <label>1</label>
        <note>catalytic</note>
    </ligand>
</feature>
<keyword evidence="2" id="KW-0460">Magnesium</keyword>
<dbReference type="SUPFAM" id="SSF56784">
    <property type="entry name" value="HAD-like"/>
    <property type="match status" value="1"/>
</dbReference>
<dbReference type="PROSITE" id="PS00630">
    <property type="entry name" value="IMP_2"/>
    <property type="match status" value="1"/>
</dbReference>
<feature type="binding site" evidence="2">
    <location>
        <position position="253"/>
    </location>
    <ligand>
        <name>Mg(2+)</name>
        <dbReference type="ChEBI" id="CHEBI:18420"/>
        <label>1</label>
        <note>catalytic</note>
    </ligand>
</feature>
<dbReference type="InterPro" id="IPR020550">
    <property type="entry name" value="Inositol_monophosphatase_CS"/>
</dbReference>
<dbReference type="InterPro" id="IPR036412">
    <property type="entry name" value="HAD-like_sf"/>
</dbReference>
<feature type="compositionally biased region" description="Low complexity" evidence="3">
    <location>
        <begin position="68"/>
        <end position="93"/>
    </location>
</feature>
<dbReference type="OrthoDB" id="1694274at2759"/>
<gene>
    <name evidence="4" type="ORF">Bathy09g01660</name>
</gene>
<dbReference type="GO" id="GO:0046872">
    <property type="term" value="F:metal ion binding"/>
    <property type="evidence" value="ECO:0007669"/>
    <property type="project" value="UniProtKB-KW"/>
</dbReference>
<evidence type="ECO:0000313" key="4">
    <source>
        <dbReference type="EMBL" id="CCO66526.1"/>
    </source>
</evidence>
<dbReference type="PANTHER" id="PTHR43028">
    <property type="entry name" value="3'(2'),5'-BISPHOSPHATE NUCLEOTIDASE 1"/>
    <property type="match status" value="1"/>
</dbReference>
<dbReference type="RefSeq" id="XP_007510966.1">
    <property type="nucleotide sequence ID" value="XM_007510904.1"/>
</dbReference>
<accession>K8FES8</accession>
<feature type="region of interest" description="Disordered" evidence="3">
    <location>
        <begin position="42"/>
        <end position="94"/>
    </location>
</feature>
<dbReference type="Proteomes" id="UP000198341">
    <property type="component" value="Chromosome 9"/>
</dbReference>
<keyword evidence="2" id="KW-0479">Metal-binding</keyword>
<keyword evidence="5" id="KW-1185">Reference proteome</keyword>
<comment type="similarity">
    <text evidence="1">Belongs to the inositol monophosphatase superfamily.</text>
</comment>
<dbReference type="eggNOG" id="KOG3099">
    <property type="taxonomic scope" value="Eukaryota"/>
</dbReference>
<dbReference type="Gene3D" id="1.10.150.720">
    <property type="entry name" value="Haloacid dehalogenase-like hydrolase"/>
    <property type="match status" value="1"/>
</dbReference>
<dbReference type="AlphaFoldDB" id="K8FES8"/>
<feature type="binding site" evidence="2">
    <location>
        <position position="392"/>
    </location>
    <ligand>
        <name>Mg(2+)</name>
        <dbReference type="ChEBI" id="CHEBI:18420"/>
        <label>1</label>
        <note>catalytic</note>
    </ligand>
</feature>
<dbReference type="SFLD" id="SFLDS00003">
    <property type="entry name" value="Haloacid_Dehalogenase"/>
    <property type="match status" value="1"/>
</dbReference>
<dbReference type="Gene3D" id="3.40.50.1000">
    <property type="entry name" value="HAD superfamily/HAD-like"/>
    <property type="match status" value="1"/>
</dbReference>
<dbReference type="InterPro" id="IPR023214">
    <property type="entry name" value="HAD_sf"/>
</dbReference>
<evidence type="ECO:0000256" key="1">
    <source>
        <dbReference type="ARBA" id="ARBA00009759"/>
    </source>
</evidence>
<feature type="binding site" evidence="2">
    <location>
        <position position="252"/>
    </location>
    <ligand>
        <name>Mg(2+)</name>
        <dbReference type="ChEBI" id="CHEBI:18420"/>
        <label>1</label>
        <note>catalytic</note>
    </ligand>
</feature>
<dbReference type="InterPro" id="IPR050725">
    <property type="entry name" value="CysQ/Inositol_MonoPase"/>
</dbReference>
<dbReference type="PANTHER" id="PTHR43028:SF3">
    <property type="entry name" value="INOSITOL POLYPHOSPHATE 1-PHOSPHATASE"/>
    <property type="match status" value="1"/>
</dbReference>
<feature type="binding site" evidence="2">
    <location>
        <position position="180"/>
    </location>
    <ligand>
        <name>Mg(2+)</name>
        <dbReference type="ChEBI" id="CHEBI:18420"/>
        <label>1</label>
        <note>catalytic</note>
    </ligand>
</feature>
<proteinExistence type="inferred from homology"/>
<dbReference type="STRING" id="41875.K8FES8"/>
<evidence type="ECO:0000313" key="5">
    <source>
        <dbReference type="Proteomes" id="UP000198341"/>
    </source>
</evidence>
<name>K8FES8_9CHLO</name>
<dbReference type="InterPro" id="IPR044924">
    <property type="entry name" value="HAD-SF_hydro_IA_REG-2-like_cap"/>
</dbReference>
<dbReference type="GO" id="GO:0004441">
    <property type="term" value="F:inositol-1,4-bisphosphate 1-phosphatase activity"/>
    <property type="evidence" value="ECO:0007669"/>
    <property type="project" value="TreeGrafter"/>
</dbReference>
<dbReference type="GO" id="GO:0046854">
    <property type="term" value="P:phosphatidylinositol phosphate biosynthetic process"/>
    <property type="evidence" value="ECO:0007669"/>
    <property type="project" value="InterPro"/>
</dbReference>
<dbReference type="Pfam" id="PF00702">
    <property type="entry name" value="Hydrolase"/>
    <property type="match status" value="1"/>
</dbReference>
<protein>
    <submittedName>
        <fullName evidence="4">Uncharacterized protein</fullName>
    </submittedName>
</protein>
<organism evidence="4 5">
    <name type="scientific">Bathycoccus prasinos</name>
    <dbReference type="NCBI Taxonomy" id="41875"/>
    <lineage>
        <taxon>Eukaryota</taxon>
        <taxon>Viridiplantae</taxon>
        <taxon>Chlorophyta</taxon>
        <taxon>Mamiellophyceae</taxon>
        <taxon>Mamiellales</taxon>
        <taxon>Bathycoccaceae</taxon>
        <taxon>Bathycoccus</taxon>
    </lineage>
</organism>
<dbReference type="Pfam" id="PF00459">
    <property type="entry name" value="Inositol_P"/>
    <property type="match status" value="1"/>
</dbReference>
<dbReference type="Gene3D" id="3.40.190.80">
    <property type="match status" value="1"/>
</dbReference>
<dbReference type="InterPro" id="IPR000760">
    <property type="entry name" value="Inositol_monophosphatase-like"/>
</dbReference>
<sequence length="733" mass="80268">MTTTTTTRAAALMSTTRACLFLRKSSSKTTTRTSGKCTSLLKGRTNLPFQRGGGGQRRRGSARGGVRGSASSSAATTADVVRNNNTNNNNRVNIQPSSDARKIHLPTFVALLVDVAEDGCDIIREVTSRGDLAVKDKGGSETLDKKYIMDAQTEADRQVEIMALRRITTFAGGRLRVVGEESYENALEGEAECDDSTCFASFDEEEEMMRKEEGNHYVDKDILKEVLEAKWPPAIASGEIDISRVNVYVDPLDGTNEYANGERPAVTVLLGVAVDGVPVAGIIGQPFFGWNANVNDSKHLENLGRVVWGGPGAGCKGLRVDETQKKLVMPPTGPHVVCLNRNIRDERQAPVMEQTKSEVAVLVSATGYHYLCLLEGRAHSAMLLRKASKKWDTCAGEALLRSVGGAVTDTVGRRYNYDCDMPGVPNVCGMAASIDIDLHLELTHSIIQKEIEKLESLYPYDVECSSIKQPILKEAYRKNVAFKALSVDAGGVLVTPARAVHDVYADHAKTYGFSDVTPESAKKAFKSVFSTPLSENELRYVGDGRESFWKKCVFAALNVDASNEDSLKRGNECLDALMKFYEQPENWAVAPGAIDAFRRLRSRGIKVVVTSNWDDRLPNILEKLNIIDEVDAVYCSAVGGFEKPHPNAFKRSLAAIDITDKNDFKSVVHVGDSDVNDIFGAQNVGIGYAIKWGGDRENARVTPAFDFQELADEMIASAYAFADDSKTTRRYFF</sequence>
<comment type="cofactor">
    <cofactor evidence="2">
        <name>Mg(2+)</name>
        <dbReference type="ChEBI" id="CHEBI:18420"/>
    </cofactor>
</comment>
<dbReference type="SUPFAM" id="SSF56655">
    <property type="entry name" value="Carbohydrate phosphatase"/>
    <property type="match status" value="1"/>
</dbReference>
<evidence type="ECO:0000256" key="2">
    <source>
        <dbReference type="PIRSR" id="PIRSR600760-2"/>
    </source>
</evidence>
<dbReference type="Gene3D" id="3.30.540.10">
    <property type="entry name" value="Fructose-1,6-Bisphosphatase, subunit A, domain 1"/>
    <property type="match status" value="1"/>
</dbReference>
<dbReference type="SFLD" id="SFLDG01129">
    <property type="entry name" value="C1.5:_HAD__Beta-PGM__Phosphata"/>
    <property type="match status" value="1"/>
</dbReference>
<evidence type="ECO:0000256" key="3">
    <source>
        <dbReference type="SAM" id="MobiDB-lite"/>
    </source>
</evidence>
<dbReference type="GeneID" id="19013673"/>